<name>A0A3L6TIX2_PANMI</name>
<accession>A0A3L6TIX2</accession>
<comment type="caution">
    <text evidence="2">The sequence shown here is derived from an EMBL/GenBank/DDBJ whole genome shotgun (WGS) entry which is preliminary data.</text>
</comment>
<organism evidence="2 3">
    <name type="scientific">Panicum miliaceum</name>
    <name type="common">Proso millet</name>
    <name type="synonym">Broomcorn millet</name>
    <dbReference type="NCBI Taxonomy" id="4540"/>
    <lineage>
        <taxon>Eukaryota</taxon>
        <taxon>Viridiplantae</taxon>
        <taxon>Streptophyta</taxon>
        <taxon>Embryophyta</taxon>
        <taxon>Tracheophyta</taxon>
        <taxon>Spermatophyta</taxon>
        <taxon>Magnoliopsida</taxon>
        <taxon>Liliopsida</taxon>
        <taxon>Poales</taxon>
        <taxon>Poaceae</taxon>
        <taxon>PACMAD clade</taxon>
        <taxon>Panicoideae</taxon>
        <taxon>Panicodae</taxon>
        <taxon>Paniceae</taxon>
        <taxon>Panicinae</taxon>
        <taxon>Panicum</taxon>
        <taxon>Panicum sect. Panicum</taxon>
    </lineage>
</organism>
<evidence type="ECO:0000313" key="2">
    <source>
        <dbReference type="EMBL" id="RLN39395.1"/>
    </source>
</evidence>
<feature type="region of interest" description="Disordered" evidence="1">
    <location>
        <begin position="225"/>
        <end position="320"/>
    </location>
</feature>
<dbReference type="EMBL" id="PQIB02000001">
    <property type="protein sequence ID" value="RLN39395.1"/>
    <property type="molecule type" value="Genomic_DNA"/>
</dbReference>
<feature type="compositionally biased region" description="Low complexity" evidence="1">
    <location>
        <begin position="283"/>
        <end position="296"/>
    </location>
</feature>
<protein>
    <submittedName>
        <fullName evidence="2">Uncharacterized protein</fullName>
    </submittedName>
</protein>
<evidence type="ECO:0000256" key="1">
    <source>
        <dbReference type="SAM" id="MobiDB-lite"/>
    </source>
</evidence>
<proteinExistence type="predicted"/>
<dbReference type="Proteomes" id="UP000275267">
    <property type="component" value="Unassembled WGS sequence"/>
</dbReference>
<sequence>MLQIQLYNRIQYKILTAIFAPCSIFINSKRRILQHPKIITTTSSKNNYNIKYLPYLPIATYQNLCCNTNIVRYYCNMTIRCSPATTSFTPLQTSGGASHGRPLELLRRPARLAREKQSSSSGRCACCCLPAHLLAHEQQSCFWRMRAGQQLLLPLTAAGCRPVRCSRLGRHGLQFYLASKIMPDCLRLSRSRTCAWLARARLLVGALAGMHTCLRRSSRARRAAAACPMAGTQGRARGPSTRWPPQRRACGRQGLRPPPGAPPAADAGERRPAWGSGGRRSARSGARAHTAAGAARPWPSSSHEGGRERLVWMREERCTE</sequence>
<evidence type="ECO:0000313" key="3">
    <source>
        <dbReference type="Proteomes" id="UP000275267"/>
    </source>
</evidence>
<keyword evidence="3" id="KW-1185">Reference proteome</keyword>
<feature type="compositionally biased region" description="Basic and acidic residues" evidence="1">
    <location>
        <begin position="304"/>
        <end position="320"/>
    </location>
</feature>
<gene>
    <name evidence="2" type="ORF">C2845_PM01G39690</name>
</gene>
<reference evidence="3" key="1">
    <citation type="journal article" date="2019" name="Nat. Commun.">
        <title>The genome of broomcorn millet.</title>
        <authorList>
            <person name="Zou C."/>
            <person name="Miki D."/>
            <person name="Li D."/>
            <person name="Tang Q."/>
            <person name="Xiao L."/>
            <person name="Rajput S."/>
            <person name="Deng P."/>
            <person name="Jia W."/>
            <person name="Huang R."/>
            <person name="Zhang M."/>
            <person name="Sun Y."/>
            <person name="Hu J."/>
            <person name="Fu X."/>
            <person name="Schnable P.S."/>
            <person name="Li F."/>
            <person name="Zhang H."/>
            <person name="Feng B."/>
            <person name="Zhu X."/>
            <person name="Liu R."/>
            <person name="Schnable J.C."/>
            <person name="Zhu J.-K."/>
            <person name="Zhang H."/>
        </authorList>
    </citation>
    <scope>NUCLEOTIDE SEQUENCE [LARGE SCALE GENOMIC DNA]</scope>
</reference>
<dbReference type="AlphaFoldDB" id="A0A3L6TIX2"/>